<dbReference type="InterPro" id="IPR004899">
    <property type="entry name" value="Pertactin_central"/>
</dbReference>
<dbReference type="InterPro" id="IPR051551">
    <property type="entry name" value="Autotransporter_adhesion"/>
</dbReference>
<dbReference type="InterPro" id="IPR036709">
    <property type="entry name" value="Autotransporte_beta_dom_sf"/>
</dbReference>
<dbReference type="SUPFAM" id="SSF51126">
    <property type="entry name" value="Pectin lyase-like"/>
    <property type="match status" value="1"/>
</dbReference>
<dbReference type="EMBL" id="PEGB01000002">
    <property type="protein sequence ID" value="RLU11319.1"/>
    <property type="molecule type" value="Genomic_DNA"/>
</dbReference>
<dbReference type="SMART" id="SM00869">
    <property type="entry name" value="Autotransporter"/>
    <property type="match status" value="1"/>
</dbReference>
<dbReference type="Gene3D" id="2.160.20.20">
    <property type="match status" value="2"/>
</dbReference>
<dbReference type="PROSITE" id="PS51208">
    <property type="entry name" value="AUTOTRANSPORTER"/>
    <property type="match status" value="1"/>
</dbReference>
<dbReference type="Proteomes" id="UP000282140">
    <property type="component" value="Unassembled WGS sequence"/>
</dbReference>
<proteinExistence type="predicted"/>
<feature type="domain" description="Autotransporter" evidence="2">
    <location>
        <begin position="677"/>
        <end position="947"/>
    </location>
</feature>
<dbReference type="InterPro" id="IPR011050">
    <property type="entry name" value="Pectin_lyase_fold/virulence"/>
</dbReference>
<feature type="signal peptide" evidence="1">
    <location>
        <begin position="1"/>
        <end position="19"/>
    </location>
</feature>
<dbReference type="InterPro" id="IPR012332">
    <property type="entry name" value="Autotransporter_pectin_lyase_C"/>
</dbReference>
<dbReference type="InterPro" id="IPR006315">
    <property type="entry name" value="OM_autotransptr_brl_dom"/>
</dbReference>
<reference evidence="5 6" key="1">
    <citation type="journal article" date="2018" name="Front. Microbiol.">
        <title>Discovery of Phloeophagus Beetles as a Source of Pseudomonas Strains That Produce Potentially New Bioactive Substances and Description of Pseudomonas bohemica sp. nov.</title>
        <authorList>
            <person name="Saati-Santamaria Z."/>
            <person name="Lopez-Mondejar R."/>
            <person name="Jimenez-Gomez A."/>
            <person name="Diez-Mendez A."/>
            <person name="Vetrovsky T."/>
            <person name="Igual J.M."/>
            <person name="Velazquez E."/>
            <person name="Kolarik M."/>
            <person name="Rivas R."/>
            <person name="Garcia-Fraile P."/>
        </authorList>
    </citation>
    <scope>NUCLEOTIDE SEQUENCE [LARGE SCALE GENOMIC DNA]</scope>
    <source>
        <strain evidence="4 6">A2-NA12</strain>
        <strain evidence="3 5">A2-NA13</strain>
    </source>
</reference>
<dbReference type="EMBL" id="PEGA01000001">
    <property type="protein sequence ID" value="RLU14386.1"/>
    <property type="molecule type" value="Genomic_DNA"/>
</dbReference>
<keyword evidence="5" id="KW-1185">Reference proteome</keyword>
<dbReference type="Pfam" id="PF03212">
    <property type="entry name" value="Pertactin"/>
    <property type="match status" value="1"/>
</dbReference>
<dbReference type="AlphaFoldDB" id="A0A3L8CTX0"/>
<dbReference type="CDD" id="cd01343">
    <property type="entry name" value="PL1_Passenger_AT"/>
    <property type="match status" value="1"/>
</dbReference>
<keyword evidence="1" id="KW-0732">Signal</keyword>
<dbReference type="Pfam" id="PF03797">
    <property type="entry name" value="Autotransporter"/>
    <property type="match status" value="1"/>
</dbReference>
<sequence length="947" mass="98538">MCRVTCVTLTTLLALPVQAAIVPPGDTKDITDADPRETWVLNPGSTLNSDRGNVLDVFANNSVFNANDGSSNQIRAQLNSTVDLDGMTVLNSNTFGAAIRVSNSTADISRSQITSNDIGLELVRVNTAQTGSTVSLTDGTSVVAVNGGAFLTGRSQLNMDGSTIEATGASSYGVRLTNAHLNATDSSIVGGVNGVQVGKEQVLTSASSVTLDQTRVEGRSGAAIVVGYQGRPDVTATVNVLNNSQLIGANSNILEVNDGAHVDLTVDRSALAGNVVVAEGSTTQAVFQNGASLQGNLQNVSRVSFDQSAMTGDVLALAGSAATVQLSNSSNLAGNVDNVERLLLDSDSVMTGNVRSDTNGSVLLDNRSTLNGNVNNVSDLSLRNGSVLTGDVNTAVDGIVNLDRSALNGEVNNAKNLSLDRNSVMTGEVKGGADTVVQLDNGSAFNGTIRDTSRVALDNGSVMNGDVASNTGGAVLLDNASSLTGRIDNTTNLTINNAAQWVMTGDSSVQNLALKNGIVRMGTNEPFRQLNVGDLSGTGTFVMGTDLSNGRTDFLNVTGNASGQHQLQVAASGAIPLTAEPVKIGNIAAGDASFALADRETVDAGTFVYRLAKEGEGLYLNPDKETVSTSTNTALALAGSARSVLNAEMSMLSDQLGDRSMSIRPESGLRAMDDSSAKNLSNSVWVRSYGNQYNVANAYGDGYTQNQTGITGGADTTVDLGGRDWVVGGFVGTSRTNMDLRYGSSATVDSVNAGVYGSTYDAESGIFVNLMGKVNQFHNKAKVTMSDGVRAKGDNKALGVSGSVAVGKHIRLKDDYFLEPQVQLSTGVTQSDEYRLDNGLQVESDTMRSVQGKLGIRGGRVITLAGGALLEPSLLADVNHEFVKTNEVKINDDSFDDDRASSSLGYGAGLKWTAAQRNWQVAGEVGGSKGNTVSQDWSGSMRLSYFY</sequence>
<dbReference type="Gene3D" id="2.40.128.130">
    <property type="entry name" value="Autotransporter beta-domain"/>
    <property type="match status" value="1"/>
</dbReference>
<name>A0A3L8CTX0_9PSED</name>
<dbReference type="PANTHER" id="PTHR35037:SF7">
    <property type="entry name" value="AUTOTRANSPORTER"/>
    <property type="match status" value="1"/>
</dbReference>
<evidence type="ECO:0000259" key="2">
    <source>
        <dbReference type="PROSITE" id="PS51208"/>
    </source>
</evidence>
<dbReference type="SUPFAM" id="SSF103515">
    <property type="entry name" value="Autotransporter"/>
    <property type="match status" value="1"/>
</dbReference>
<protein>
    <submittedName>
        <fullName evidence="3">Autotransporter outer membrane beta-barrel domain-containing protein</fullName>
    </submittedName>
</protein>
<dbReference type="NCBIfam" id="TIGR01414">
    <property type="entry name" value="autotrans_barl"/>
    <property type="match status" value="1"/>
</dbReference>
<gene>
    <name evidence="4" type="ORF">CS076_00680</name>
    <name evidence="3" type="ORF">CS078_07780</name>
</gene>
<comment type="caution">
    <text evidence="3">The sequence shown here is derived from an EMBL/GenBank/DDBJ whole genome shotgun (WGS) entry which is preliminary data.</text>
</comment>
<evidence type="ECO:0000256" key="1">
    <source>
        <dbReference type="SAM" id="SignalP"/>
    </source>
</evidence>
<dbReference type="Proteomes" id="UP000282672">
    <property type="component" value="Unassembled WGS sequence"/>
</dbReference>
<organism evidence="3 5">
    <name type="scientific">Pseudomonas prosekii</name>
    <dbReference type="NCBI Taxonomy" id="1148509"/>
    <lineage>
        <taxon>Bacteria</taxon>
        <taxon>Pseudomonadati</taxon>
        <taxon>Pseudomonadota</taxon>
        <taxon>Gammaproteobacteria</taxon>
        <taxon>Pseudomonadales</taxon>
        <taxon>Pseudomonadaceae</taxon>
        <taxon>Pseudomonas</taxon>
    </lineage>
</organism>
<feature type="chain" id="PRO_5044594919" evidence="1">
    <location>
        <begin position="20"/>
        <end position="947"/>
    </location>
</feature>
<evidence type="ECO:0000313" key="4">
    <source>
        <dbReference type="EMBL" id="RLU14386.1"/>
    </source>
</evidence>
<dbReference type="InterPro" id="IPR005546">
    <property type="entry name" value="Autotransporte_beta"/>
</dbReference>
<dbReference type="GO" id="GO:0019867">
    <property type="term" value="C:outer membrane"/>
    <property type="evidence" value="ECO:0007669"/>
    <property type="project" value="InterPro"/>
</dbReference>
<accession>A0A3L8CTX0</accession>
<evidence type="ECO:0000313" key="3">
    <source>
        <dbReference type="EMBL" id="RLU11319.1"/>
    </source>
</evidence>
<evidence type="ECO:0000313" key="5">
    <source>
        <dbReference type="Proteomes" id="UP000282140"/>
    </source>
</evidence>
<dbReference type="PANTHER" id="PTHR35037">
    <property type="entry name" value="C-TERMINAL REGION OF AIDA-LIKE PROTEIN"/>
    <property type="match status" value="1"/>
</dbReference>
<evidence type="ECO:0000313" key="6">
    <source>
        <dbReference type="Proteomes" id="UP000282672"/>
    </source>
</evidence>